<dbReference type="Proteomes" id="UP000275408">
    <property type="component" value="Unassembled WGS sequence"/>
</dbReference>
<protein>
    <submittedName>
        <fullName evidence="1">Uncharacterized protein</fullName>
    </submittedName>
</protein>
<evidence type="ECO:0000313" key="1">
    <source>
        <dbReference type="EMBL" id="RMX45775.1"/>
    </source>
</evidence>
<gene>
    <name evidence="1" type="ORF">pdam_00004167</name>
</gene>
<accession>A0A3M6TWH4</accession>
<sequence length="285" mass="32771">MAEEFDLIPAKEKCDTFKVVFDYYSPRAHFIILPRNEFISTYFELDQKARPKVVKSALSIVSGYKLQNSAILSIHFGSWLTTKDKFHAHICVDVEDYLAIFEGNKQRIPGWPSSDYVTRQWKASKNPNDYPMNVRGYPFRTYYLEEVEAIREYRRSPTGESDSSCPPLPLNFILHPSEPRVGFAVEKSKEPSSCESKFEALEAMINFAEQNNLTNITSKDDNDGCHVCLVLDGRSNGFLLDEESQILVGFIQVTGLKFYRDLCPHGQRKGWFTKFRTKGDYKVLT</sequence>
<dbReference type="EMBL" id="RCHS01002783">
    <property type="protein sequence ID" value="RMX45775.1"/>
    <property type="molecule type" value="Genomic_DNA"/>
</dbReference>
<dbReference type="AlphaFoldDB" id="A0A3M6TWH4"/>
<dbReference type="OrthoDB" id="9972063at2759"/>
<keyword evidence="2" id="KW-1185">Reference proteome</keyword>
<comment type="caution">
    <text evidence="1">The sequence shown here is derived from an EMBL/GenBank/DDBJ whole genome shotgun (WGS) entry which is preliminary data.</text>
</comment>
<name>A0A3M6TWH4_POCDA</name>
<dbReference type="OMA" id="HRGCHIC"/>
<reference evidence="1 2" key="1">
    <citation type="journal article" date="2018" name="Sci. Rep.">
        <title>Comparative analysis of the Pocillopora damicornis genome highlights role of immune system in coral evolution.</title>
        <authorList>
            <person name="Cunning R."/>
            <person name="Bay R.A."/>
            <person name="Gillette P."/>
            <person name="Baker A.C."/>
            <person name="Traylor-Knowles N."/>
        </authorList>
    </citation>
    <scope>NUCLEOTIDE SEQUENCE [LARGE SCALE GENOMIC DNA]</scope>
    <source>
        <strain evidence="1">RSMAS</strain>
        <tissue evidence="1">Whole animal</tissue>
    </source>
</reference>
<organism evidence="1 2">
    <name type="scientific">Pocillopora damicornis</name>
    <name type="common">Cauliflower coral</name>
    <name type="synonym">Millepora damicornis</name>
    <dbReference type="NCBI Taxonomy" id="46731"/>
    <lineage>
        <taxon>Eukaryota</taxon>
        <taxon>Metazoa</taxon>
        <taxon>Cnidaria</taxon>
        <taxon>Anthozoa</taxon>
        <taxon>Hexacorallia</taxon>
        <taxon>Scleractinia</taxon>
        <taxon>Astrocoeniina</taxon>
        <taxon>Pocilloporidae</taxon>
        <taxon>Pocillopora</taxon>
    </lineage>
</organism>
<proteinExistence type="predicted"/>
<evidence type="ECO:0000313" key="2">
    <source>
        <dbReference type="Proteomes" id="UP000275408"/>
    </source>
</evidence>